<dbReference type="PANTHER" id="PTHR36512">
    <property type="entry name" value="D-AMINOPEPTIDASE"/>
    <property type="match status" value="1"/>
</dbReference>
<organism evidence="2 3">
    <name type="scientific">Cytobacillus depressus</name>
    <dbReference type="NCBI Taxonomy" id="1602942"/>
    <lineage>
        <taxon>Bacteria</taxon>
        <taxon>Bacillati</taxon>
        <taxon>Bacillota</taxon>
        <taxon>Bacilli</taxon>
        <taxon>Bacillales</taxon>
        <taxon>Bacillaceae</taxon>
        <taxon>Cytobacillus</taxon>
    </lineage>
</organism>
<keyword evidence="3" id="KW-1185">Reference proteome</keyword>
<dbReference type="PANTHER" id="PTHR36512:SF3">
    <property type="entry name" value="BLR5678 PROTEIN"/>
    <property type="match status" value="1"/>
</dbReference>
<evidence type="ECO:0000313" key="2">
    <source>
        <dbReference type="EMBL" id="KAB2338935.1"/>
    </source>
</evidence>
<evidence type="ECO:0000313" key="3">
    <source>
        <dbReference type="Proteomes" id="UP000481030"/>
    </source>
</evidence>
<sequence>MNPHDHGISKTPDGSIIIVLATDLPLSDRQLQRVAKRCGIGLGRTGSHFSHGSGDIVIAFSRANKITHFSEGNFEPSTYTREEQPIFNQIFTAAVDVTEEAIMNSLSKAETTTGRDGEIIESLFQE</sequence>
<accession>A0A6L3VIY3</accession>
<evidence type="ECO:0000256" key="1">
    <source>
        <dbReference type="ARBA" id="ARBA00007068"/>
    </source>
</evidence>
<protein>
    <submittedName>
        <fullName evidence="2">P1 family peptidase</fullName>
    </submittedName>
</protein>
<dbReference type="GO" id="GO:0004177">
    <property type="term" value="F:aminopeptidase activity"/>
    <property type="evidence" value="ECO:0007669"/>
    <property type="project" value="TreeGrafter"/>
</dbReference>
<gene>
    <name evidence="2" type="ORF">F7731_00365</name>
</gene>
<dbReference type="InterPro" id="IPR016117">
    <property type="entry name" value="ArgJ-like_dom_sf"/>
</dbReference>
<dbReference type="Pfam" id="PF03576">
    <property type="entry name" value="Peptidase_S58"/>
    <property type="match status" value="1"/>
</dbReference>
<dbReference type="RefSeq" id="WP_151532792.1">
    <property type="nucleotide sequence ID" value="NZ_WBOS01000001.1"/>
</dbReference>
<dbReference type="EMBL" id="WBOS01000001">
    <property type="protein sequence ID" value="KAB2338935.1"/>
    <property type="molecule type" value="Genomic_DNA"/>
</dbReference>
<comment type="similarity">
    <text evidence="1">Belongs to the peptidase S58 family.</text>
</comment>
<dbReference type="OrthoDB" id="9770388at2"/>
<comment type="caution">
    <text evidence="2">The sequence shown here is derived from an EMBL/GenBank/DDBJ whole genome shotgun (WGS) entry which is preliminary data.</text>
</comment>
<proteinExistence type="inferred from homology"/>
<dbReference type="Gene3D" id="3.60.70.12">
    <property type="entry name" value="L-amino peptidase D-ALA esterase/amidase"/>
    <property type="match status" value="1"/>
</dbReference>
<dbReference type="Proteomes" id="UP000481030">
    <property type="component" value="Unassembled WGS sequence"/>
</dbReference>
<dbReference type="SUPFAM" id="SSF56266">
    <property type="entry name" value="DmpA/ArgJ-like"/>
    <property type="match status" value="1"/>
</dbReference>
<name>A0A6L3VIY3_9BACI</name>
<dbReference type="AlphaFoldDB" id="A0A6L3VIY3"/>
<dbReference type="InterPro" id="IPR005321">
    <property type="entry name" value="Peptidase_S58_DmpA"/>
</dbReference>
<reference evidence="2 3" key="1">
    <citation type="journal article" date="2016" name="Antonie Van Leeuwenhoek">
        <title>Bacillus depressus sp. nov., isolated from soil of a sunflower field.</title>
        <authorList>
            <person name="Wei X."/>
            <person name="Xin D."/>
            <person name="Xin Y."/>
            <person name="Zhang H."/>
            <person name="Wang T."/>
            <person name="Zhang J."/>
        </authorList>
    </citation>
    <scope>NUCLEOTIDE SEQUENCE [LARGE SCALE GENOMIC DNA]</scope>
    <source>
        <strain evidence="2 3">BZ1</strain>
    </source>
</reference>